<name>A0ABU1A4K5_9FLAO</name>
<proteinExistence type="predicted"/>
<evidence type="ECO:0000313" key="2">
    <source>
        <dbReference type="Proteomes" id="UP001230915"/>
    </source>
</evidence>
<comment type="caution">
    <text evidence="1">The sequence shown here is derived from an EMBL/GenBank/DDBJ whole genome shotgun (WGS) entry which is preliminary data.</text>
</comment>
<dbReference type="EMBL" id="JAVHUL010000058">
    <property type="protein sequence ID" value="MDQ7918633.1"/>
    <property type="molecule type" value="Genomic_DNA"/>
</dbReference>
<sequence length="69" mass="8047">MDENGKEVSAKIFDEKCDSNLLFHCLVVKQTQQLVVSQIRLKQKFGKISPQEMNQIRKLLRKDSGRELE</sequence>
<dbReference type="Proteomes" id="UP001230915">
    <property type="component" value="Unassembled WGS sequence"/>
</dbReference>
<protein>
    <submittedName>
        <fullName evidence="1">Uncharacterized protein</fullName>
    </submittedName>
</protein>
<evidence type="ECO:0000313" key="1">
    <source>
        <dbReference type="EMBL" id="MDQ7918633.1"/>
    </source>
</evidence>
<keyword evidence="2" id="KW-1185">Reference proteome</keyword>
<reference evidence="1 2" key="1">
    <citation type="submission" date="2023-08" db="EMBL/GenBank/DDBJ databases">
        <title>Mesonia sp. MT50, isolated from deep-sea sediment of the Mariana Trench.</title>
        <authorList>
            <person name="Fu H."/>
        </authorList>
    </citation>
    <scope>NUCLEOTIDE SEQUENCE [LARGE SCALE GENOMIC DNA]</scope>
    <source>
        <strain evidence="1 2">MT50</strain>
    </source>
</reference>
<gene>
    <name evidence="1" type="ORF">RBU60_13725</name>
</gene>
<dbReference type="RefSeq" id="WP_308865635.1">
    <property type="nucleotide sequence ID" value="NZ_JAVHUL010000058.1"/>
</dbReference>
<accession>A0ABU1A4K5</accession>
<organism evidence="1 2">
    <name type="scientific">Mesonia profundi</name>
    <dbReference type="NCBI Taxonomy" id="3070998"/>
    <lineage>
        <taxon>Bacteria</taxon>
        <taxon>Pseudomonadati</taxon>
        <taxon>Bacteroidota</taxon>
        <taxon>Flavobacteriia</taxon>
        <taxon>Flavobacteriales</taxon>
        <taxon>Flavobacteriaceae</taxon>
        <taxon>Mesonia</taxon>
    </lineage>
</organism>